<comment type="similarity">
    <text evidence="2">Belongs to the autoinducer-2 exporter (AI-2E) (TC 2.A.86) family.</text>
</comment>
<dbReference type="GO" id="GO:0005886">
    <property type="term" value="C:plasma membrane"/>
    <property type="evidence" value="ECO:0007669"/>
    <property type="project" value="UniProtKB-SubCell"/>
</dbReference>
<evidence type="ECO:0000256" key="5">
    <source>
        <dbReference type="ARBA" id="ARBA00022692"/>
    </source>
</evidence>
<sequence length="324" mass="35590">MPSKIEISYKTIVFTIIFLISLWLLVQIKDSIFLVYISFILMSAFKPLVEKLENLRLPRVLSILLVYVLIIAIIAFVGSTILPPFITQTIHLVQSLPDYTSRVLPFLQIDSQFITQQVTPMGENLLKVTVGVFSNIVAVFSVFVISFYLLIERKQFEPFLITFMGASGSERITTILKKVEERLGAWVRGELTLMLFIGLTTYLGLIILGIPFSLPLSILSGLLEIIPVIGPIISAIPAILVAVTVSPLLALATALLYFTVQQVEAHLVIPFVMKRAVGLPPLVTIISLMIGAKLAGVVGAILAVPIVVTIETVISEYLGKKGSR</sequence>
<keyword evidence="7 8" id="KW-0472">Membrane</keyword>
<proteinExistence type="inferred from homology"/>
<dbReference type="PANTHER" id="PTHR21716">
    <property type="entry name" value="TRANSMEMBRANE PROTEIN"/>
    <property type="match status" value="1"/>
</dbReference>
<evidence type="ECO:0000313" key="10">
    <source>
        <dbReference type="Proteomes" id="UP000176609"/>
    </source>
</evidence>
<feature type="transmembrane region" description="Helical" evidence="8">
    <location>
        <begin position="191"/>
        <end position="212"/>
    </location>
</feature>
<reference evidence="9 10" key="1">
    <citation type="journal article" date="2016" name="Nat. Commun.">
        <title>Thousands of microbial genomes shed light on interconnected biogeochemical processes in an aquifer system.</title>
        <authorList>
            <person name="Anantharaman K."/>
            <person name="Brown C.T."/>
            <person name="Hug L.A."/>
            <person name="Sharon I."/>
            <person name="Castelle C.J."/>
            <person name="Probst A.J."/>
            <person name="Thomas B.C."/>
            <person name="Singh A."/>
            <person name="Wilkins M.J."/>
            <person name="Karaoz U."/>
            <person name="Brodie E.L."/>
            <person name="Williams K.H."/>
            <person name="Hubbard S.S."/>
            <person name="Banfield J.F."/>
        </authorList>
    </citation>
    <scope>NUCLEOTIDE SEQUENCE [LARGE SCALE GENOMIC DNA]</scope>
</reference>
<organism evidence="9 10">
    <name type="scientific">Candidatus Gottesmanbacteria bacterium RIFCSPLOWO2_01_FULL_39_12b</name>
    <dbReference type="NCBI Taxonomy" id="1798388"/>
    <lineage>
        <taxon>Bacteria</taxon>
        <taxon>Candidatus Gottesmaniibacteriota</taxon>
    </lineage>
</organism>
<comment type="caution">
    <text evidence="9">The sequence shown here is derived from an EMBL/GenBank/DDBJ whole genome shotgun (WGS) entry which is preliminary data.</text>
</comment>
<keyword evidence="4" id="KW-1003">Cell membrane</keyword>
<keyword evidence="6 8" id="KW-1133">Transmembrane helix</keyword>
<dbReference type="Pfam" id="PF01594">
    <property type="entry name" value="AI-2E_transport"/>
    <property type="match status" value="1"/>
</dbReference>
<feature type="transmembrane region" description="Helical" evidence="8">
    <location>
        <begin position="232"/>
        <end position="260"/>
    </location>
</feature>
<evidence type="ECO:0000313" key="9">
    <source>
        <dbReference type="EMBL" id="OGG26352.1"/>
    </source>
</evidence>
<feature type="transmembrane region" description="Helical" evidence="8">
    <location>
        <begin position="297"/>
        <end position="318"/>
    </location>
</feature>
<keyword evidence="3" id="KW-0813">Transport</keyword>
<dbReference type="Proteomes" id="UP000176609">
    <property type="component" value="Unassembled WGS sequence"/>
</dbReference>
<comment type="subcellular location">
    <subcellularLocation>
        <location evidence="1">Cell membrane</location>
        <topology evidence="1">Multi-pass membrane protein</topology>
    </subcellularLocation>
</comment>
<feature type="transmembrane region" description="Helical" evidence="8">
    <location>
        <begin position="61"/>
        <end position="86"/>
    </location>
</feature>
<evidence type="ECO:0000256" key="8">
    <source>
        <dbReference type="SAM" id="Phobius"/>
    </source>
</evidence>
<name>A0A1F6APC5_9BACT</name>
<feature type="transmembrane region" description="Helical" evidence="8">
    <location>
        <begin position="130"/>
        <end position="151"/>
    </location>
</feature>
<keyword evidence="5 8" id="KW-0812">Transmembrane</keyword>
<feature type="transmembrane region" description="Helical" evidence="8">
    <location>
        <begin position="272"/>
        <end position="291"/>
    </location>
</feature>
<dbReference type="InterPro" id="IPR002549">
    <property type="entry name" value="AI-2E-like"/>
</dbReference>
<dbReference type="PANTHER" id="PTHR21716:SF53">
    <property type="entry name" value="PERMEASE PERM-RELATED"/>
    <property type="match status" value="1"/>
</dbReference>
<feature type="transmembrane region" description="Helical" evidence="8">
    <location>
        <begin position="7"/>
        <end position="26"/>
    </location>
</feature>
<feature type="transmembrane region" description="Helical" evidence="8">
    <location>
        <begin position="32"/>
        <end position="49"/>
    </location>
</feature>
<dbReference type="EMBL" id="MFJR01000010">
    <property type="protein sequence ID" value="OGG26352.1"/>
    <property type="molecule type" value="Genomic_DNA"/>
</dbReference>
<gene>
    <name evidence="9" type="ORF">A2960_03405</name>
</gene>
<dbReference type="GO" id="GO:0055085">
    <property type="term" value="P:transmembrane transport"/>
    <property type="evidence" value="ECO:0007669"/>
    <property type="project" value="TreeGrafter"/>
</dbReference>
<evidence type="ECO:0000256" key="6">
    <source>
        <dbReference type="ARBA" id="ARBA00022989"/>
    </source>
</evidence>
<evidence type="ECO:0000256" key="7">
    <source>
        <dbReference type="ARBA" id="ARBA00023136"/>
    </source>
</evidence>
<evidence type="ECO:0000256" key="2">
    <source>
        <dbReference type="ARBA" id="ARBA00009773"/>
    </source>
</evidence>
<protein>
    <recommendedName>
        <fullName evidence="11">AI-2E family transporter</fullName>
    </recommendedName>
</protein>
<dbReference type="AlphaFoldDB" id="A0A1F6APC5"/>
<evidence type="ECO:0000256" key="1">
    <source>
        <dbReference type="ARBA" id="ARBA00004651"/>
    </source>
</evidence>
<evidence type="ECO:0008006" key="11">
    <source>
        <dbReference type="Google" id="ProtNLM"/>
    </source>
</evidence>
<evidence type="ECO:0000256" key="4">
    <source>
        <dbReference type="ARBA" id="ARBA00022475"/>
    </source>
</evidence>
<evidence type="ECO:0000256" key="3">
    <source>
        <dbReference type="ARBA" id="ARBA00022448"/>
    </source>
</evidence>
<accession>A0A1F6APC5</accession>